<dbReference type="InterPro" id="IPR003439">
    <property type="entry name" value="ABC_transporter-like_ATP-bd"/>
</dbReference>
<dbReference type="Pfam" id="PF08352">
    <property type="entry name" value="oligo_HPY"/>
    <property type="match status" value="2"/>
</dbReference>
<dbReference type="InterPro" id="IPR003593">
    <property type="entry name" value="AAA+_ATPase"/>
</dbReference>
<evidence type="ECO:0000256" key="1">
    <source>
        <dbReference type="ARBA" id="ARBA00005417"/>
    </source>
</evidence>
<evidence type="ECO:0000256" key="4">
    <source>
        <dbReference type="ARBA" id="ARBA00022840"/>
    </source>
</evidence>
<keyword evidence="3" id="KW-0547">Nucleotide-binding</keyword>
<dbReference type="PROSITE" id="PS50893">
    <property type="entry name" value="ABC_TRANSPORTER_2"/>
    <property type="match status" value="2"/>
</dbReference>
<evidence type="ECO:0000259" key="5">
    <source>
        <dbReference type="PROSITE" id="PS50893"/>
    </source>
</evidence>
<dbReference type="CDD" id="cd03257">
    <property type="entry name" value="ABC_NikE_OppD_transporters"/>
    <property type="match status" value="2"/>
</dbReference>
<dbReference type="GO" id="GO:0005524">
    <property type="term" value="F:ATP binding"/>
    <property type="evidence" value="ECO:0007669"/>
    <property type="project" value="UniProtKB-KW"/>
</dbReference>
<dbReference type="SUPFAM" id="SSF52540">
    <property type="entry name" value="P-loop containing nucleoside triphosphate hydrolases"/>
    <property type="match status" value="2"/>
</dbReference>
<protein>
    <submittedName>
        <fullName evidence="6">ABC transporter ATP-binding protein</fullName>
    </submittedName>
</protein>
<sequence length="572" mass="63629">MSHADNQALLNIKQLSVDFNTDEGRTQAVSDLDLVIQPGQTVGLVGESGSGKSVTALSILGLIKQPPGRITSGQIWFGGQDLLTLSEKQLRPIRGNDISMVFQEPMTSLNPVFRVGYQIAEVLRLHQKLSKKAAWQRTIELLDWVGIPEPHVRVRSYPHELSGGQKQRVMIAMAIACEPQLLICDEPTTALDVTIQQQVLNLLQDLQRQMGMSMLFITHDLGVIADLADEVVVMYRSQKVEQASTRSIFSGARHPYSKGLLACRPKLHDNPGRLLTVGDYMSADGRELEPSAEQLKPQQKIDKSGQPVLLDVRELATHFVQKSGWLQPKKPPIKAVDGVSFTVRKGETLGLVGESGCGKTTLGRTILRLQQATAGSVSFDGIEVFDQSPAQLRKLRSRMQIIFQDPYGSLNPRMPVGRAVMEPIQLHQSQLNRSRQDDQVCELFVQVGLNPDQRHRYPHEFSGGQRQRIAIARALAVDPEFIICDESVSALDVSVQAQVLNLLLDLQEQRGLTYIFISHDLSVVNFIADRVGVMNQGRLVELDTAENIYRNPQNPYTQQLLDAIPKGRPEWS</sequence>
<organism evidence="6 7">
    <name type="scientific">Marinicella sediminis</name>
    <dbReference type="NCBI Taxonomy" id="1792834"/>
    <lineage>
        <taxon>Bacteria</taxon>
        <taxon>Pseudomonadati</taxon>
        <taxon>Pseudomonadota</taxon>
        <taxon>Gammaproteobacteria</taxon>
        <taxon>Lysobacterales</taxon>
        <taxon>Marinicellaceae</taxon>
        <taxon>Marinicella</taxon>
    </lineage>
</organism>
<gene>
    <name evidence="6" type="ORF">ACFODZ_11320</name>
</gene>
<keyword evidence="7" id="KW-1185">Reference proteome</keyword>
<dbReference type="PROSITE" id="PS00211">
    <property type="entry name" value="ABC_TRANSPORTER_1"/>
    <property type="match status" value="2"/>
</dbReference>
<dbReference type="InterPro" id="IPR013563">
    <property type="entry name" value="Oligopep_ABC_C"/>
</dbReference>
<proteinExistence type="inferred from homology"/>
<dbReference type="PANTHER" id="PTHR43776:SF7">
    <property type="entry name" value="D,D-DIPEPTIDE TRANSPORT ATP-BINDING PROTEIN DDPF-RELATED"/>
    <property type="match status" value="1"/>
</dbReference>
<dbReference type="RefSeq" id="WP_077410872.1">
    <property type="nucleotide sequence ID" value="NZ_JBHRTS010000005.1"/>
</dbReference>
<keyword evidence="2" id="KW-0813">Transport</keyword>
<dbReference type="Pfam" id="PF00005">
    <property type="entry name" value="ABC_tran"/>
    <property type="match status" value="2"/>
</dbReference>
<dbReference type="NCBIfam" id="NF007739">
    <property type="entry name" value="PRK10419.1"/>
    <property type="match status" value="2"/>
</dbReference>
<comment type="similarity">
    <text evidence="1">Belongs to the ABC transporter superfamily.</text>
</comment>
<comment type="caution">
    <text evidence="6">The sequence shown here is derived from an EMBL/GenBank/DDBJ whole genome shotgun (WGS) entry which is preliminary data.</text>
</comment>
<dbReference type="NCBIfam" id="NF008453">
    <property type="entry name" value="PRK11308.1"/>
    <property type="match status" value="2"/>
</dbReference>
<dbReference type="Proteomes" id="UP001595533">
    <property type="component" value="Unassembled WGS sequence"/>
</dbReference>
<keyword evidence="4 6" id="KW-0067">ATP-binding</keyword>
<evidence type="ECO:0000313" key="6">
    <source>
        <dbReference type="EMBL" id="MFC3194829.1"/>
    </source>
</evidence>
<dbReference type="InterPro" id="IPR027417">
    <property type="entry name" value="P-loop_NTPase"/>
</dbReference>
<evidence type="ECO:0000313" key="7">
    <source>
        <dbReference type="Proteomes" id="UP001595533"/>
    </source>
</evidence>
<dbReference type="EMBL" id="JBHRTS010000005">
    <property type="protein sequence ID" value="MFC3194829.1"/>
    <property type="molecule type" value="Genomic_DNA"/>
</dbReference>
<dbReference type="InterPro" id="IPR050319">
    <property type="entry name" value="ABC_transp_ATP-bind"/>
</dbReference>
<dbReference type="Gene3D" id="3.40.50.300">
    <property type="entry name" value="P-loop containing nucleotide triphosphate hydrolases"/>
    <property type="match status" value="2"/>
</dbReference>
<accession>A0ABV7JA43</accession>
<reference evidence="7" key="1">
    <citation type="journal article" date="2019" name="Int. J. Syst. Evol. Microbiol.">
        <title>The Global Catalogue of Microorganisms (GCM) 10K type strain sequencing project: providing services to taxonomists for standard genome sequencing and annotation.</title>
        <authorList>
            <consortium name="The Broad Institute Genomics Platform"/>
            <consortium name="The Broad Institute Genome Sequencing Center for Infectious Disease"/>
            <person name="Wu L."/>
            <person name="Ma J."/>
        </authorList>
    </citation>
    <scope>NUCLEOTIDE SEQUENCE [LARGE SCALE GENOMIC DNA]</scope>
    <source>
        <strain evidence="7">KCTC 42953</strain>
    </source>
</reference>
<dbReference type="SMART" id="SM00382">
    <property type="entry name" value="AAA"/>
    <property type="match status" value="2"/>
</dbReference>
<name>A0ABV7JA43_9GAMM</name>
<evidence type="ECO:0000256" key="3">
    <source>
        <dbReference type="ARBA" id="ARBA00022741"/>
    </source>
</evidence>
<feature type="domain" description="ABC transporter" evidence="5">
    <location>
        <begin position="12"/>
        <end position="261"/>
    </location>
</feature>
<dbReference type="PANTHER" id="PTHR43776">
    <property type="entry name" value="TRANSPORT ATP-BINDING PROTEIN"/>
    <property type="match status" value="1"/>
</dbReference>
<feature type="domain" description="ABC transporter" evidence="5">
    <location>
        <begin position="315"/>
        <end position="561"/>
    </location>
</feature>
<evidence type="ECO:0000256" key="2">
    <source>
        <dbReference type="ARBA" id="ARBA00022448"/>
    </source>
</evidence>
<dbReference type="InterPro" id="IPR017871">
    <property type="entry name" value="ABC_transporter-like_CS"/>
</dbReference>